<feature type="non-terminal residue" evidence="1">
    <location>
        <position position="126"/>
    </location>
</feature>
<gene>
    <name evidence="1" type="ORF">APZ42_007307</name>
</gene>
<dbReference type="AlphaFoldDB" id="A0A164FDB0"/>
<accession>A0A164FDB0</accession>
<keyword evidence="2" id="KW-1185">Reference proteome</keyword>
<name>A0A164FDB0_9CRUS</name>
<reference evidence="1 2" key="1">
    <citation type="submission" date="2016-03" db="EMBL/GenBank/DDBJ databases">
        <title>EvidentialGene: Evidence-directed Construction of Genes on Genomes.</title>
        <authorList>
            <person name="Gilbert D.G."/>
            <person name="Choi J.-H."/>
            <person name="Mockaitis K."/>
            <person name="Colbourne J."/>
            <person name="Pfrender M."/>
        </authorList>
    </citation>
    <scope>NUCLEOTIDE SEQUENCE [LARGE SCALE GENOMIC DNA]</scope>
    <source>
        <strain evidence="1 2">Xinb3</strain>
        <tissue evidence="1">Complete organism</tissue>
    </source>
</reference>
<sequence>IFHNSEQSECIPIMVAVHAISESPSAYSTTLKTRYPIIVGIAHGKTKPTAKSLVHHLFNELSRLCPDNRNPKETAGREFTVSLRCAVADWIFRAFLKPIKGPTGFWCCERCIQRGVCCALPRPKNS</sequence>
<comment type="caution">
    <text evidence="1">The sequence shown here is derived from an EMBL/GenBank/DDBJ whole genome shotgun (WGS) entry which is preliminary data.</text>
</comment>
<evidence type="ECO:0000313" key="1">
    <source>
        <dbReference type="EMBL" id="KZR97682.1"/>
    </source>
</evidence>
<dbReference type="OrthoDB" id="6400337at2759"/>
<organism evidence="1 2">
    <name type="scientific">Daphnia magna</name>
    <dbReference type="NCBI Taxonomy" id="35525"/>
    <lineage>
        <taxon>Eukaryota</taxon>
        <taxon>Metazoa</taxon>
        <taxon>Ecdysozoa</taxon>
        <taxon>Arthropoda</taxon>
        <taxon>Crustacea</taxon>
        <taxon>Branchiopoda</taxon>
        <taxon>Diplostraca</taxon>
        <taxon>Cladocera</taxon>
        <taxon>Anomopoda</taxon>
        <taxon>Daphniidae</taxon>
        <taxon>Daphnia</taxon>
    </lineage>
</organism>
<dbReference type="Proteomes" id="UP000076858">
    <property type="component" value="Unassembled WGS sequence"/>
</dbReference>
<protein>
    <submittedName>
        <fullName evidence="1">Uncharacterized protein</fullName>
    </submittedName>
</protein>
<dbReference type="EMBL" id="LRGB01020523">
    <property type="protein sequence ID" value="KZR97682.1"/>
    <property type="molecule type" value="Genomic_DNA"/>
</dbReference>
<feature type="non-terminal residue" evidence="1">
    <location>
        <position position="1"/>
    </location>
</feature>
<proteinExistence type="predicted"/>
<evidence type="ECO:0000313" key="2">
    <source>
        <dbReference type="Proteomes" id="UP000076858"/>
    </source>
</evidence>